<reference evidence="1" key="2">
    <citation type="submission" date="2021-04" db="EMBL/GenBank/DDBJ databases">
        <authorList>
            <person name="Gilroy R."/>
        </authorList>
    </citation>
    <scope>NUCLEOTIDE SEQUENCE</scope>
    <source>
        <strain evidence="1">USAMLcec3-2134</strain>
    </source>
</reference>
<dbReference type="Proteomes" id="UP000886883">
    <property type="component" value="Unassembled WGS sequence"/>
</dbReference>
<protein>
    <submittedName>
        <fullName evidence="1">Uncharacterized protein</fullName>
    </submittedName>
</protein>
<dbReference type="AlphaFoldDB" id="A0A9D2MR83"/>
<evidence type="ECO:0000313" key="2">
    <source>
        <dbReference type="Proteomes" id="UP000886883"/>
    </source>
</evidence>
<sequence length="58" mass="6626">MNWNSVLKTWTAERYRKIIRPDDGAIPFLYRAQTMAKMVGICEKACYNGENGEGEQGI</sequence>
<gene>
    <name evidence="1" type="ORF">H9763_03620</name>
</gene>
<name>A0A9D2MR83_9FIRM</name>
<accession>A0A9D2MR83</accession>
<organism evidence="1 2">
    <name type="scientific">Candidatus Eisenbergiella merdigallinarum</name>
    <dbReference type="NCBI Taxonomy" id="2838552"/>
    <lineage>
        <taxon>Bacteria</taxon>
        <taxon>Bacillati</taxon>
        <taxon>Bacillota</taxon>
        <taxon>Clostridia</taxon>
        <taxon>Lachnospirales</taxon>
        <taxon>Lachnospiraceae</taxon>
        <taxon>Eisenbergiella</taxon>
    </lineage>
</organism>
<dbReference type="EMBL" id="DWXE01000010">
    <property type="protein sequence ID" value="HJB90541.1"/>
    <property type="molecule type" value="Genomic_DNA"/>
</dbReference>
<reference evidence="1" key="1">
    <citation type="journal article" date="2021" name="PeerJ">
        <title>Extensive microbial diversity within the chicken gut microbiome revealed by metagenomics and culture.</title>
        <authorList>
            <person name="Gilroy R."/>
            <person name="Ravi A."/>
            <person name="Getino M."/>
            <person name="Pursley I."/>
            <person name="Horton D.L."/>
            <person name="Alikhan N.F."/>
            <person name="Baker D."/>
            <person name="Gharbi K."/>
            <person name="Hall N."/>
            <person name="Watson M."/>
            <person name="Adriaenssens E.M."/>
            <person name="Foster-Nyarko E."/>
            <person name="Jarju S."/>
            <person name="Secka A."/>
            <person name="Antonio M."/>
            <person name="Oren A."/>
            <person name="Chaudhuri R.R."/>
            <person name="La Ragione R."/>
            <person name="Hildebrand F."/>
            <person name="Pallen M.J."/>
        </authorList>
    </citation>
    <scope>NUCLEOTIDE SEQUENCE</scope>
    <source>
        <strain evidence="1">USAMLcec3-2134</strain>
    </source>
</reference>
<evidence type="ECO:0000313" key="1">
    <source>
        <dbReference type="EMBL" id="HJB90541.1"/>
    </source>
</evidence>
<proteinExistence type="predicted"/>
<comment type="caution">
    <text evidence="1">The sequence shown here is derived from an EMBL/GenBank/DDBJ whole genome shotgun (WGS) entry which is preliminary data.</text>
</comment>